<dbReference type="Gene3D" id="3.20.20.80">
    <property type="entry name" value="Glycosidases"/>
    <property type="match status" value="1"/>
</dbReference>
<dbReference type="SUPFAM" id="SSF51445">
    <property type="entry name" value="(Trans)glycosidases"/>
    <property type="match status" value="1"/>
</dbReference>
<keyword evidence="5" id="KW-0378">Hydrolase</keyword>
<evidence type="ECO:0000256" key="7">
    <source>
        <dbReference type="ARBA" id="ARBA00023295"/>
    </source>
</evidence>
<dbReference type="Gene3D" id="2.60.40.1180">
    <property type="entry name" value="Golgi alpha-mannosidase II"/>
    <property type="match status" value="1"/>
</dbReference>
<keyword evidence="6" id="KW-0119">Carbohydrate metabolism</keyword>
<dbReference type="Pfam" id="PF22848">
    <property type="entry name" value="ASD1_dom"/>
    <property type="match status" value="1"/>
</dbReference>
<dbReference type="GO" id="GO:0000272">
    <property type="term" value="P:polysaccharide catabolic process"/>
    <property type="evidence" value="ECO:0007669"/>
    <property type="project" value="TreeGrafter"/>
</dbReference>
<dbReference type="InterPro" id="IPR055235">
    <property type="entry name" value="ASD1_cat"/>
</dbReference>
<dbReference type="AlphaFoldDB" id="A0A1I3VGZ3"/>
<evidence type="ECO:0000256" key="2">
    <source>
        <dbReference type="ARBA" id="ARBA00007186"/>
    </source>
</evidence>
<dbReference type="GO" id="GO:0046373">
    <property type="term" value="P:L-arabinose metabolic process"/>
    <property type="evidence" value="ECO:0007669"/>
    <property type="project" value="InterPro"/>
</dbReference>
<dbReference type="Pfam" id="PF06964">
    <property type="entry name" value="Alpha-L-AF_C"/>
    <property type="match status" value="1"/>
</dbReference>
<evidence type="ECO:0000256" key="5">
    <source>
        <dbReference type="ARBA" id="ARBA00022801"/>
    </source>
</evidence>
<name>A0A1I3VGZ3_9PSEU</name>
<feature type="domain" description="Alpha-L-arabinofuranosidase C-terminal" evidence="8">
    <location>
        <begin position="291"/>
        <end position="488"/>
    </location>
</feature>
<evidence type="ECO:0000256" key="4">
    <source>
        <dbReference type="ARBA" id="ARBA00012670"/>
    </source>
</evidence>
<protein>
    <recommendedName>
        <fullName evidence="4">non-reducing end alpha-L-arabinofuranosidase</fullName>
        <ecNumber evidence="4">3.2.1.55</ecNumber>
    </recommendedName>
</protein>
<comment type="catalytic activity">
    <reaction evidence="1">
        <text>Hydrolysis of terminal non-reducing alpha-L-arabinofuranoside residues in alpha-L-arabinosides.</text>
        <dbReference type="EC" id="3.2.1.55"/>
    </reaction>
</comment>
<evidence type="ECO:0000256" key="6">
    <source>
        <dbReference type="ARBA" id="ARBA00023277"/>
    </source>
</evidence>
<reference evidence="9 10" key="1">
    <citation type="submission" date="2016-10" db="EMBL/GenBank/DDBJ databases">
        <authorList>
            <person name="de Groot N.N."/>
        </authorList>
    </citation>
    <scope>NUCLEOTIDE SEQUENCE [LARGE SCALE GENOMIC DNA]</scope>
    <source>
        <strain evidence="9 10">DSM 44468</strain>
    </source>
</reference>
<evidence type="ECO:0000259" key="8">
    <source>
        <dbReference type="SMART" id="SM00813"/>
    </source>
</evidence>
<gene>
    <name evidence="9" type="ORF">SAMN05421835_11110</name>
</gene>
<dbReference type="InterPro" id="IPR013780">
    <property type="entry name" value="Glyco_hydro_b"/>
</dbReference>
<evidence type="ECO:0000313" key="9">
    <source>
        <dbReference type="EMBL" id="SFJ94545.1"/>
    </source>
</evidence>
<dbReference type="InterPro" id="IPR010720">
    <property type="entry name" value="Alpha-L-AF_C"/>
</dbReference>
<dbReference type="PANTHER" id="PTHR43576">
    <property type="entry name" value="ALPHA-L-ARABINOFURANOSIDASE C-RELATED"/>
    <property type="match status" value="1"/>
</dbReference>
<keyword evidence="10" id="KW-1185">Reference proteome</keyword>
<dbReference type="GO" id="GO:0046556">
    <property type="term" value="F:alpha-L-arabinofuranosidase activity"/>
    <property type="evidence" value="ECO:0007669"/>
    <property type="project" value="UniProtKB-EC"/>
</dbReference>
<dbReference type="InterPro" id="IPR017853">
    <property type="entry name" value="GH"/>
</dbReference>
<proteinExistence type="inferred from homology"/>
<keyword evidence="7" id="KW-0326">Glycosidase</keyword>
<evidence type="ECO:0000313" key="10">
    <source>
        <dbReference type="Proteomes" id="UP000199025"/>
    </source>
</evidence>
<evidence type="ECO:0000256" key="3">
    <source>
        <dbReference type="ARBA" id="ARBA00011165"/>
    </source>
</evidence>
<dbReference type="Proteomes" id="UP000199025">
    <property type="component" value="Unassembled WGS sequence"/>
</dbReference>
<comment type="similarity">
    <text evidence="2">Belongs to the glycosyl hydrolase 51 family.</text>
</comment>
<comment type="subunit">
    <text evidence="3">Homohexamer; trimer of dimers.</text>
</comment>
<dbReference type="STRING" id="115433.SAMN05421835_11110"/>
<evidence type="ECO:0000256" key="1">
    <source>
        <dbReference type="ARBA" id="ARBA00001462"/>
    </source>
</evidence>
<dbReference type="EMBL" id="FORP01000011">
    <property type="protein sequence ID" value="SFJ94545.1"/>
    <property type="molecule type" value="Genomic_DNA"/>
</dbReference>
<sequence length="496" mass="54408">MSQARLVVDPAFTVGEVDPRLYGAFVEHLGRGVYTGIYEPEHPSADEHGFRGDVAELVTELGVPVLRYPGGNFVSGYRWEDGVGPRESRPTRLDLAWKSVETNAVGTDEFCAWSRRVGAEPMLAVNLGTRGADAAADLVEYCNHPGGTYWSDLRRKNGTPDPHGVRLWCLGNEMDGPWQVGHRTADEYGLLASRTAQAMRLVDPDIELVACGSSGAAMPTFPAWDATVLEHCYDHVDHLSLHSYYQERDGDRASFLACATDMDAYLDAAIATADHVRAKGRHRKRLGFAFDEWNVWYSQGTSVERDWEQAPRLLEDQYNVVDAVVVGNMLISLLRHADRVRIACLAQLVNAIGAIRTEPAGPAWRQTIFHPFALTSRYGRGAVLRPAITSPRYETERFGEVPVLDAVSVQGEDGITIFAVNRDQHEPLPLTVDLRACQGLSRASHTYLGGGDPLAANTADDPARVVPRAGESHGVDAGELAITLPPLSWNMIRVTS</sequence>
<accession>A0A1I3VGZ3</accession>
<dbReference type="SMART" id="SM00813">
    <property type="entry name" value="Alpha-L-AF_C"/>
    <property type="match status" value="1"/>
</dbReference>
<dbReference type="RefSeq" id="WP_091509444.1">
    <property type="nucleotide sequence ID" value="NZ_CBDQZW010000005.1"/>
</dbReference>
<dbReference type="PANTHER" id="PTHR43576:SF3">
    <property type="entry name" value="ALPHA-L-ARABINOFURANOSIDASE C"/>
    <property type="match status" value="1"/>
</dbReference>
<organism evidence="9 10">
    <name type="scientific">Amycolatopsis sacchari</name>
    <dbReference type="NCBI Taxonomy" id="115433"/>
    <lineage>
        <taxon>Bacteria</taxon>
        <taxon>Bacillati</taxon>
        <taxon>Actinomycetota</taxon>
        <taxon>Actinomycetes</taxon>
        <taxon>Pseudonocardiales</taxon>
        <taxon>Pseudonocardiaceae</taxon>
        <taxon>Amycolatopsis</taxon>
    </lineage>
</organism>
<dbReference type="SUPFAM" id="SSF51011">
    <property type="entry name" value="Glycosyl hydrolase domain"/>
    <property type="match status" value="1"/>
</dbReference>
<dbReference type="EC" id="3.2.1.55" evidence="4"/>
<dbReference type="OrthoDB" id="9758333at2"/>